<organism evidence="3 4">
    <name type="scientific">Ameyamaea chiangmaiensis</name>
    <dbReference type="NCBI Taxonomy" id="442969"/>
    <lineage>
        <taxon>Bacteria</taxon>
        <taxon>Pseudomonadati</taxon>
        <taxon>Pseudomonadota</taxon>
        <taxon>Alphaproteobacteria</taxon>
        <taxon>Acetobacterales</taxon>
        <taxon>Acetobacteraceae</taxon>
        <taxon>Ameyamaea</taxon>
    </lineage>
</organism>
<keyword evidence="2" id="KW-0812">Transmembrane</keyword>
<evidence type="ECO:0000256" key="2">
    <source>
        <dbReference type="SAM" id="Phobius"/>
    </source>
</evidence>
<evidence type="ECO:0000313" key="3">
    <source>
        <dbReference type="EMBL" id="NVN39020.1"/>
    </source>
</evidence>
<sequence length="251" mass="26069">MGQQSCFLGVRQIVLFDLSIQKNSGHSGIEANGDHAQLGGKSRAAGGAFLLLSVVAASGVAAGWLGARAQNRRARIAATAIDDYEEVLKQRAQERAIFSALDAQRPSGTTRKPSPFYLSAFAFSSAVSSICSVLRMRSAGRSDGADIFESSCGRVVAAMVDDPMRGGNAPSRIGGLRPIGQIVAGLLDRLGASVSAPAKPITQSSSANPSDASQAQSGRGDARDGGYFARFTRARGYFGPFCPRARADGGV</sequence>
<proteinExistence type="predicted"/>
<dbReference type="Proteomes" id="UP000585665">
    <property type="component" value="Unassembled WGS sequence"/>
</dbReference>
<gene>
    <name evidence="3" type="ORF">HUK82_00370</name>
</gene>
<evidence type="ECO:0000313" key="4">
    <source>
        <dbReference type="Proteomes" id="UP000585665"/>
    </source>
</evidence>
<keyword evidence="4" id="KW-1185">Reference proteome</keyword>
<protein>
    <recommendedName>
        <fullName evidence="5">Transmembrane protein</fullName>
    </recommendedName>
</protein>
<keyword evidence="2" id="KW-1133">Transmembrane helix</keyword>
<dbReference type="EMBL" id="JABXXR010000001">
    <property type="protein sequence ID" value="NVN39020.1"/>
    <property type="molecule type" value="Genomic_DNA"/>
</dbReference>
<evidence type="ECO:0000256" key="1">
    <source>
        <dbReference type="SAM" id="MobiDB-lite"/>
    </source>
</evidence>
<dbReference type="RefSeq" id="WP_176612043.1">
    <property type="nucleotide sequence ID" value="NZ_JABXXR010000001.1"/>
</dbReference>
<name>A0A850P8X4_9PROT</name>
<dbReference type="AlphaFoldDB" id="A0A850P8X4"/>
<feature type="transmembrane region" description="Helical" evidence="2">
    <location>
        <begin position="44"/>
        <end position="65"/>
    </location>
</feature>
<keyword evidence="2" id="KW-0472">Membrane</keyword>
<reference evidence="3 4" key="1">
    <citation type="submission" date="2020-06" db="EMBL/GenBank/DDBJ databases">
        <title>Description of novel acetic acid bacteria.</title>
        <authorList>
            <person name="Sombolestani A."/>
        </authorList>
    </citation>
    <scope>NUCLEOTIDE SEQUENCE [LARGE SCALE GENOMIC DNA]</scope>
    <source>
        <strain evidence="3 4">LMG 27010</strain>
    </source>
</reference>
<feature type="compositionally biased region" description="Polar residues" evidence="1">
    <location>
        <begin position="201"/>
        <end position="217"/>
    </location>
</feature>
<accession>A0A850P8X4</accession>
<evidence type="ECO:0008006" key="5">
    <source>
        <dbReference type="Google" id="ProtNLM"/>
    </source>
</evidence>
<comment type="caution">
    <text evidence="3">The sequence shown here is derived from an EMBL/GenBank/DDBJ whole genome shotgun (WGS) entry which is preliminary data.</text>
</comment>
<feature type="region of interest" description="Disordered" evidence="1">
    <location>
        <begin position="198"/>
        <end position="224"/>
    </location>
</feature>